<gene>
    <name evidence="8" type="ORF">BDU57DRAFT_535159</name>
</gene>
<dbReference type="Gene3D" id="3.30.1360.120">
    <property type="entry name" value="Probable tRNA modification gtpase trme, domain 1"/>
    <property type="match status" value="1"/>
</dbReference>
<name>A0A6A5R1K1_AMPQU</name>
<feature type="domain" description="CAF17 C-terminal" evidence="7">
    <location>
        <begin position="311"/>
        <end position="387"/>
    </location>
</feature>
<evidence type="ECO:0000313" key="9">
    <source>
        <dbReference type="Proteomes" id="UP000800096"/>
    </source>
</evidence>
<dbReference type="InterPro" id="IPR017703">
    <property type="entry name" value="YgfZ/GCV_T_CS"/>
</dbReference>
<evidence type="ECO:0000259" key="7">
    <source>
        <dbReference type="Pfam" id="PF25455"/>
    </source>
</evidence>
<dbReference type="OrthoDB" id="191995at2759"/>
<dbReference type="AlphaFoldDB" id="A0A6A5R1K1"/>
<dbReference type="InterPro" id="IPR027266">
    <property type="entry name" value="TrmE/GcvT-like"/>
</dbReference>
<dbReference type="InterPro" id="IPR045179">
    <property type="entry name" value="YgfZ/GcvT"/>
</dbReference>
<evidence type="ECO:0000256" key="4">
    <source>
        <dbReference type="ARBA" id="ARBA00093447"/>
    </source>
</evidence>
<comment type="similarity">
    <text evidence="4">Belongs to the GcvT family. CAF17/IBA57 subfamily.</text>
</comment>
<feature type="compositionally biased region" description="Polar residues" evidence="6">
    <location>
        <begin position="50"/>
        <end position="75"/>
    </location>
</feature>
<keyword evidence="2" id="KW-0809">Transit peptide</keyword>
<evidence type="ECO:0000256" key="1">
    <source>
        <dbReference type="ARBA" id="ARBA00004305"/>
    </source>
</evidence>
<evidence type="ECO:0000256" key="6">
    <source>
        <dbReference type="SAM" id="MobiDB-lite"/>
    </source>
</evidence>
<dbReference type="Gene3D" id="2.40.30.160">
    <property type="match status" value="1"/>
</dbReference>
<dbReference type="SUPFAM" id="SSF103025">
    <property type="entry name" value="Folate-binding domain"/>
    <property type="match status" value="1"/>
</dbReference>
<sequence>MISRTQAVPFRTSKYVCDLCLINISVVRGARPVTTRGFATATAHDASRARAQSFQQKRPTQTYRGPKSINSSRNGRLHSYSTLNTTAQAVTTGVAPLSHRRLISLSGPDAAKFLHGLITNNVDSTRLSPFYSAFLDARGRVLWDVFIWVWPELVAKEEHWACYIEVDAGEVEALKKHLKRHKLRSKLAIKDVPTEGTEGIRVWAAWGGAHERVKEWSEIAGLEDPRAPRLYRYLANADRETIVDGLQPVDEKFYHVERYIHGVAEGPHEIIREAALPMEVNVDLSGGIDFKKGCYVGQELTIRTKHTGVVRKRILPVRFQPGGIIDASPDVNLSLQQQPTSGAEIKALDEEGLMKKGRATGKIIAAIGNVGIATCRLENMTPMRVSAEGGTYKPGMQFGVEVDGKVVHVQPVLHDWFVRRKEVLWDREERKKARLVTQDSDELD</sequence>
<dbReference type="Proteomes" id="UP000800096">
    <property type="component" value="Unassembled WGS sequence"/>
</dbReference>
<dbReference type="InterPro" id="IPR057460">
    <property type="entry name" value="CAF17_C"/>
</dbReference>
<evidence type="ECO:0000256" key="5">
    <source>
        <dbReference type="ARBA" id="ARBA00093637"/>
    </source>
</evidence>
<keyword evidence="9" id="KW-1185">Reference proteome</keyword>
<comment type="subcellular location">
    <subcellularLocation>
        <location evidence="1">Mitochondrion matrix</location>
    </subcellularLocation>
</comment>
<evidence type="ECO:0000313" key="8">
    <source>
        <dbReference type="EMBL" id="KAF1921513.1"/>
    </source>
</evidence>
<dbReference type="GO" id="GO:0016226">
    <property type="term" value="P:iron-sulfur cluster assembly"/>
    <property type="evidence" value="ECO:0007669"/>
    <property type="project" value="TreeGrafter"/>
</dbReference>
<protein>
    <recommendedName>
        <fullName evidence="5">Iron-sulfur cluster assembly factor IBA57 homolog, mitochondrial</fullName>
    </recommendedName>
</protein>
<proteinExistence type="inferred from homology"/>
<evidence type="ECO:0000256" key="3">
    <source>
        <dbReference type="ARBA" id="ARBA00023128"/>
    </source>
</evidence>
<dbReference type="GO" id="GO:0016740">
    <property type="term" value="F:transferase activity"/>
    <property type="evidence" value="ECO:0007669"/>
    <property type="project" value="UniProtKB-KW"/>
</dbReference>
<dbReference type="EMBL" id="ML979132">
    <property type="protein sequence ID" value="KAF1921513.1"/>
    <property type="molecule type" value="Genomic_DNA"/>
</dbReference>
<dbReference type="NCBIfam" id="TIGR03317">
    <property type="entry name" value="ygfZ_signature"/>
    <property type="match status" value="1"/>
</dbReference>
<dbReference type="PANTHER" id="PTHR22602:SF0">
    <property type="entry name" value="TRANSFERASE CAF17, MITOCHONDRIAL-RELATED"/>
    <property type="match status" value="1"/>
</dbReference>
<organism evidence="8 9">
    <name type="scientific">Ampelomyces quisqualis</name>
    <name type="common">Powdery mildew agent</name>
    <dbReference type="NCBI Taxonomy" id="50730"/>
    <lineage>
        <taxon>Eukaryota</taxon>
        <taxon>Fungi</taxon>
        <taxon>Dikarya</taxon>
        <taxon>Ascomycota</taxon>
        <taxon>Pezizomycotina</taxon>
        <taxon>Dothideomycetes</taxon>
        <taxon>Pleosporomycetidae</taxon>
        <taxon>Pleosporales</taxon>
        <taxon>Pleosporineae</taxon>
        <taxon>Phaeosphaeriaceae</taxon>
        <taxon>Ampelomyces</taxon>
    </lineage>
</organism>
<dbReference type="Pfam" id="PF25455">
    <property type="entry name" value="Beta-barrel_CAF17_C"/>
    <property type="match status" value="1"/>
</dbReference>
<accession>A0A6A5R1K1</accession>
<keyword evidence="3" id="KW-0496">Mitochondrion</keyword>
<feature type="region of interest" description="Disordered" evidence="6">
    <location>
        <begin position="41"/>
        <end position="75"/>
    </location>
</feature>
<keyword evidence="8" id="KW-0808">Transferase</keyword>
<evidence type="ECO:0000256" key="2">
    <source>
        <dbReference type="ARBA" id="ARBA00022946"/>
    </source>
</evidence>
<reference evidence="8" key="1">
    <citation type="journal article" date="2020" name="Stud. Mycol.">
        <title>101 Dothideomycetes genomes: a test case for predicting lifestyles and emergence of pathogens.</title>
        <authorList>
            <person name="Haridas S."/>
            <person name="Albert R."/>
            <person name="Binder M."/>
            <person name="Bloem J."/>
            <person name="Labutti K."/>
            <person name="Salamov A."/>
            <person name="Andreopoulos B."/>
            <person name="Baker S."/>
            <person name="Barry K."/>
            <person name="Bills G."/>
            <person name="Bluhm B."/>
            <person name="Cannon C."/>
            <person name="Castanera R."/>
            <person name="Culley D."/>
            <person name="Daum C."/>
            <person name="Ezra D."/>
            <person name="Gonzalez J."/>
            <person name="Henrissat B."/>
            <person name="Kuo A."/>
            <person name="Liang C."/>
            <person name="Lipzen A."/>
            <person name="Lutzoni F."/>
            <person name="Magnuson J."/>
            <person name="Mondo S."/>
            <person name="Nolan M."/>
            <person name="Ohm R."/>
            <person name="Pangilinan J."/>
            <person name="Park H.-J."/>
            <person name="Ramirez L."/>
            <person name="Alfaro M."/>
            <person name="Sun H."/>
            <person name="Tritt A."/>
            <person name="Yoshinaga Y."/>
            <person name="Zwiers L.-H."/>
            <person name="Turgeon B."/>
            <person name="Goodwin S."/>
            <person name="Spatafora J."/>
            <person name="Crous P."/>
            <person name="Grigoriev I."/>
        </authorList>
    </citation>
    <scope>NUCLEOTIDE SEQUENCE</scope>
    <source>
        <strain evidence="8">HMLAC05119</strain>
    </source>
</reference>
<dbReference type="GO" id="GO:0005759">
    <property type="term" value="C:mitochondrial matrix"/>
    <property type="evidence" value="ECO:0007669"/>
    <property type="project" value="UniProtKB-SubCell"/>
</dbReference>
<dbReference type="PANTHER" id="PTHR22602">
    <property type="entry name" value="TRANSFERASE CAF17, MITOCHONDRIAL-RELATED"/>
    <property type="match status" value="1"/>
</dbReference>